<evidence type="ECO:0000256" key="2">
    <source>
        <dbReference type="ARBA" id="ARBA00023043"/>
    </source>
</evidence>
<feature type="compositionally biased region" description="Low complexity" evidence="3">
    <location>
        <begin position="633"/>
        <end position="643"/>
    </location>
</feature>
<sequence>MTAKAMEQGIVETSCKHTKDQKASGSGQHGFRMGKSDLSILIAFRDGMPGFLDKGRAAGRRMSPPQQQQQQQHARRPPAAPREGAIPARPPAAMTKSCGMMKPSESSKSLLAELKIRRPAQRARIPAPFTDPAGTPEPAAPQHRSVRSPRPDPADVDALVPTHDEHGRPIPEWKRQVMVRRLRARLAADDAAGGEVGPQGLGAWCFSPARDAMLGPFGELLTEADLAQLEWQVESLRLRRRGEEYQGELERLAQELRALLPSPLLSITVQSPPPAPGQPLPLWCGRLAGVVSSLALLLANAEGARAAAPPPPAAPAPARPRAPAGGTAQWEIRQCGVSVRSLRGAFEAPAPGPASGSLVAAGRRGNRGAGPSREAPSGFREPAGGESESGGTEVASDSGISCEEGFSDASGSPVPVPVPESASLRKERIVMLFLSHWKRSAESPSLRAAARKTLESQRAQREGARGPKADEASAEKTPGETTKVGHLVHQRNAIQQLIGSWKDVTSHGPAQRRPPGQRGTYSPEQFLPHINGVPADYDSLTLDLFMLGYFRILEQDLSPEERRGRHLLCFEVFDHLGRHSWDTVRAFHRAVTDEIDAGRRGWKDSFEDIKARYFGSTKGSVCWLGSGRGAAGSPRQPAASTPAQSPPPRHHPGCGAAFAGVSNEEICRYIDRSFAFWKEKEAEIFSFEE</sequence>
<feature type="region of interest" description="Disordered" evidence="3">
    <location>
        <begin position="348"/>
        <end position="419"/>
    </location>
</feature>
<feature type="compositionally biased region" description="Low complexity" evidence="3">
    <location>
        <begin position="81"/>
        <end position="93"/>
    </location>
</feature>
<keyword evidence="4" id="KW-1185">Reference proteome</keyword>
<dbReference type="GeneID" id="136992649"/>
<dbReference type="RefSeq" id="XP_067158301.1">
    <property type="nucleotide sequence ID" value="XM_067302200.1"/>
</dbReference>
<dbReference type="PANTHER" id="PTHR24153">
    <property type="entry name" value="ESPIN"/>
    <property type="match status" value="1"/>
</dbReference>
<evidence type="ECO:0000313" key="4">
    <source>
        <dbReference type="Proteomes" id="UP001652627"/>
    </source>
</evidence>
<feature type="region of interest" description="Disordered" evidence="3">
    <location>
        <begin position="1"/>
        <end position="33"/>
    </location>
</feature>
<reference evidence="5" key="1">
    <citation type="submission" date="2025-08" db="UniProtKB">
        <authorList>
            <consortium name="RefSeq"/>
        </authorList>
    </citation>
    <scope>IDENTIFICATION</scope>
    <source>
        <tissue evidence="5">Blood</tissue>
    </source>
</reference>
<accession>A0ABM4F027</accession>
<feature type="compositionally biased region" description="Pro residues" evidence="3">
    <location>
        <begin position="308"/>
        <end position="320"/>
    </location>
</feature>
<feature type="region of interest" description="Disordered" evidence="3">
    <location>
        <begin position="305"/>
        <end position="328"/>
    </location>
</feature>
<dbReference type="Proteomes" id="UP001652627">
    <property type="component" value="Chromosome 9"/>
</dbReference>
<keyword evidence="2" id="KW-0040">ANK repeat</keyword>
<feature type="compositionally biased region" description="Low complexity" evidence="3">
    <location>
        <begin position="104"/>
        <end position="113"/>
    </location>
</feature>
<dbReference type="PANTHER" id="PTHR24153:SF0">
    <property type="entry name" value="ESPIN-LIKE PROTEIN"/>
    <property type="match status" value="1"/>
</dbReference>
<evidence type="ECO:0000256" key="1">
    <source>
        <dbReference type="ARBA" id="ARBA00022737"/>
    </source>
</evidence>
<evidence type="ECO:0000256" key="3">
    <source>
        <dbReference type="SAM" id="MobiDB-lite"/>
    </source>
</evidence>
<evidence type="ECO:0000313" key="5">
    <source>
        <dbReference type="RefSeq" id="XP_067158301.1"/>
    </source>
</evidence>
<name>A0ABM4F027_9AVES</name>
<organism evidence="4 5">
    <name type="scientific">Apteryx mantelli</name>
    <name type="common">North Island brown kiwi</name>
    <dbReference type="NCBI Taxonomy" id="2696672"/>
    <lineage>
        <taxon>Eukaryota</taxon>
        <taxon>Metazoa</taxon>
        <taxon>Chordata</taxon>
        <taxon>Craniata</taxon>
        <taxon>Vertebrata</taxon>
        <taxon>Euteleostomi</taxon>
        <taxon>Archelosauria</taxon>
        <taxon>Archosauria</taxon>
        <taxon>Dinosauria</taxon>
        <taxon>Saurischia</taxon>
        <taxon>Theropoda</taxon>
        <taxon>Coelurosauria</taxon>
        <taxon>Aves</taxon>
        <taxon>Palaeognathae</taxon>
        <taxon>Apterygiformes</taxon>
        <taxon>Apterygidae</taxon>
        <taxon>Apteryx</taxon>
    </lineage>
</organism>
<feature type="compositionally biased region" description="Basic and acidic residues" evidence="3">
    <location>
        <begin position="452"/>
        <end position="478"/>
    </location>
</feature>
<proteinExistence type="predicted"/>
<keyword evidence="1" id="KW-0677">Repeat</keyword>
<feature type="region of interest" description="Disordered" evidence="3">
    <location>
        <begin position="442"/>
        <end position="481"/>
    </location>
</feature>
<protein>
    <submittedName>
        <fullName evidence="5">Espin-like protein</fullName>
    </submittedName>
</protein>
<gene>
    <name evidence="5" type="primary">ESPNL</name>
</gene>
<dbReference type="InterPro" id="IPR052420">
    <property type="entry name" value="Espin/Espin-like"/>
</dbReference>
<feature type="region of interest" description="Disordered" evidence="3">
    <location>
        <begin position="49"/>
        <end position="168"/>
    </location>
</feature>
<feature type="region of interest" description="Disordered" evidence="3">
    <location>
        <begin position="501"/>
        <end position="521"/>
    </location>
</feature>
<feature type="region of interest" description="Disordered" evidence="3">
    <location>
        <begin position="628"/>
        <end position="655"/>
    </location>
</feature>